<gene>
    <name evidence="4" type="ORF">CMUC_1695</name>
</gene>
<dbReference type="InterPro" id="IPR006684">
    <property type="entry name" value="YbgC/YbaW"/>
</dbReference>
<evidence type="ECO:0000313" key="5">
    <source>
        <dbReference type="Proteomes" id="UP000503264"/>
    </source>
</evidence>
<dbReference type="NCBIfam" id="TIGR00051">
    <property type="entry name" value="YbgC/FadM family acyl-CoA thioesterase"/>
    <property type="match status" value="1"/>
</dbReference>
<dbReference type="PROSITE" id="PS01328">
    <property type="entry name" value="4HBCOA_THIOESTERASE"/>
    <property type="match status" value="1"/>
</dbReference>
<evidence type="ECO:0000259" key="3">
    <source>
        <dbReference type="Pfam" id="PF03061"/>
    </source>
</evidence>
<organism evidence="4 5">
    <name type="scientific">Campylobacter mucosalis CCUG 21559</name>
    <dbReference type="NCBI Taxonomy" id="1032067"/>
    <lineage>
        <taxon>Bacteria</taxon>
        <taxon>Pseudomonadati</taxon>
        <taxon>Campylobacterota</taxon>
        <taxon>Epsilonproteobacteria</taxon>
        <taxon>Campylobacterales</taxon>
        <taxon>Campylobacteraceae</taxon>
        <taxon>Campylobacter</taxon>
    </lineage>
</organism>
<evidence type="ECO:0000256" key="1">
    <source>
        <dbReference type="ARBA" id="ARBA00005953"/>
    </source>
</evidence>
<accession>A0A6G5QIK3</accession>
<dbReference type="InterPro" id="IPR006683">
    <property type="entry name" value="Thioestr_dom"/>
</dbReference>
<dbReference type="Pfam" id="PF03061">
    <property type="entry name" value="4HBT"/>
    <property type="match status" value="1"/>
</dbReference>
<comment type="similarity">
    <text evidence="1">Belongs to the 4-hydroxybenzoyl-CoA thioesterase family.</text>
</comment>
<keyword evidence="5" id="KW-1185">Reference proteome</keyword>
<keyword evidence="2" id="KW-0378">Hydrolase</keyword>
<protein>
    <submittedName>
        <fullName evidence="4">Acyl-CoA thioesterase</fullName>
    </submittedName>
</protein>
<feature type="domain" description="Thioesterase" evidence="3">
    <location>
        <begin position="13"/>
        <end position="89"/>
    </location>
</feature>
<evidence type="ECO:0000313" key="4">
    <source>
        <dbReference type="EMBL" id="QCD45444.1"/>
    </source>
</evidence>
<dbReference type="Proteomes" id="UP000503264">
    <property type="component" value="Chromosome"/>
</dbReference>
<dbReference type="PANTHER" id="PTHR31793:SF37">
    <property type="entry name" value="ACYL-COA THIOESTER HYDROLASE YBGC"/>
    <property type="match status" value="1"/>
</dbReference>
<name>A0A6G5QIK3_9BACT</name>
<dbReference type="InterPro" id="IPR008272">
    <property type="entry name" value="HB-CoA_thioesterase_AS"/>
</dbReference>
<dbReference type="SUPFAM" id="SSF54637">
    <property type="entry name" value="Thioesterase/thiol ester dehydrase-isomerase"/>
    <property type="match status" value="1"/>
</dbReference>
<sequence>MKVRVYYEDTDAGGVVYHANYFKFCERARSELFFNSPLKPFSNECNFVVSGIESAKFLKPARLGDLLVVKSSVTQINRASVVLIQEIFRIADINGECDEVKIFSSQIILACLKNGKATRMSDELVQFFKSLGPCL</sequence>
<dbReference type="InterPro" id="IPR029069">
    <property type="entry name" value="HotDog_dom_sf"/>
</dbReference>
<dbReference type="AlphaFoldDB" id="A0A6G5QIK3"/>
<dbReference type="CDD" id="cd00586">
    <property type="entry name" value="4HBT"/>
    <property type="match status" value="1"/>
</dbReference>
<dbReference type="EMBL" id="CP012542">
    <property type="protein sequence ID" value="QCD45444.1"/>
    <property type="molecule type" value="Genomic_DNA"/>
</dbReference>
<dbReference type="PANTHER" id="PTHR31793">
    <property type="entry name" value="4-HYDROXYBENZOYL-COA THIOESTERASE FAMILY MEMBER"/>
    <property type="match status" value="1"/>
</dbReference>
<dbReference type="InterPro" id="IPR050563">
    <property type="entry name" value="4-hydroxybenzoyl-CoA_TE"/>
</dbReference>
<dbReference type="GO" id="GO:0047617">
    <property type="term" value="F:fatty acyl-CoA hydrolase activity"/>
    <property type="evidence" value="ECO:0007669"/>
    <property type="project" value="TreeGrafter"/>
</dbReference>
<evidence type="ECO:0000256" key="2">
    <source>
        <dbReference type="ARBA" id="ARBA00022801"/>
    </source>
</evidence>
<dbReference type="Gene3D" id="3.10.129.10">
    <property type="entry name" value="Hotdog Thioesterase"/>
    <property type="match status" value="1"/>
</dbReference>
<reference evidence="4 5" key="1">
    <citation type="submission" date="2016-07" db="EMBL/GenBank/DDBJ databases">
        <title>Comparative genomics of the Campylobacter concisus group.</title>
        <authorList>
            <person name="Miller W.G."/>
            <person name="Yee E."/>
            <person name="Chapman M.H."/>
            <person name="Huynh S."/>
            <person name="Bono J.L."/>
            <person name="On S.L.W."/>
            <person name="StLeger J."/>
            <person name="Foster G."/>
            <person name="Parker C.T."/>
        </authorList>
    </citation>
    <scope>NUCLEOTIDE SEQUENCE [LARGE SCALE GENOMIC DNA]</scope>
    <source>
        <strain evidence="4 5">CCUG 21559</strain>
    </source>
</reference>
<dbReference type="RefSeq" id="WP_171994171.1">
    <property type="nucleotide sequence ID" value="NZ_CP012542.1"/>
</dbReference>
<dbReference type="PIRSF" id="PIRSF003230">
    <property type="entry name" value="YbgC"/>
    <property type="match status" value="1"/>
</dbReference>
<proteinExistence type="inferred from homology"/>